<keyword evidence="4" id="KW-0472">Membrane</keyword>
<dbReference type="RefSeq" id="WP_305928577.1">
    <property type="nucleotide sequence ID" value="NZ_JAVAIL010000001.1"/>
</dbReference>
<dbReference type="PANTHER" id="PTHR11863">
    <property type="entry name" value="STEROL DESATURASE"/>
    <property type="match status" value="1"/>
</dbReference>
<sequence>MSRIKLLAYLAAGGLIALIASERRRPLRKQCRPELPRNLRNAAMGAMCAAVIQTVEVPLTQRIAIANAHSPRGIAAWLPRPLRAVAGFVLMDYMFYLWHIATHKSRFLWRFHRVHHIDPDMDSSTAVRFHAVDMLVSLPWRLLQVRCSGIAPGTLSVWRTFFNASILFHHSNLQLPDGWDRRLSWLLTTPEMHGIHHSIVPAERDSNWSSGLSLWDRLHGTYREDVIQSDIDIGVADSRAAADLSLPASLSAPFKRIPMSVE</sequence>
<comment type="subcellular location">
    <subcellularLocation>
        <location evidence="1">Membrane</location>
    </subcellularLocation>
</comment>
<dbReference type="Proteomes" id="UP001235664">
    <property type="component" value="Unassembled WGS sequence"/>
</dbReference>
<gene>
    <name evidence="6" type="ORF">Q9K01_02215</name>
</gene>
<reference evidence="6 7" key="1">
    <citation type="submission" date="2023-08" db="EMBL/GenBank/DDBJ databases">
        <title>genomic of DY56.</title>
        <authorList>
            <person name="Wang Y."/>
        </authorList>
    </citation>
    <scope>NUCLEOTIDE SEQUENCE [LARGE SCALE GENOMIC DNA]</scope>
    <source>
        <strain evidence="6 7">DY56-A-20</strain>
    </source>
</reference>
<keyword evidence="2" id="KW-0812">Transmembrane</keyword>
<evidence type="ECO:0000256" key="4">
    <source>
        <dbReference type="ARBA" id="ARBA00023136"/>
    </source>
</evidence>
<dbReference type="Pfam" id="PF04116">
    <property type="entry name" value="FA_hydroxylase"/>
    <property type="match status" value="1"/>
</dbReference>
<proteinExistence type="predicted"/>
<evidence type="ECO:0000256" key="1">
    <source>
        <dbReference type="ARBA" id="ARBA00004370"/>
    </source>
</evidence>
<name>A0ABT9H553_9SPHN</name>
<evidence type="ECO:0000259" key="5">
    <source>
        <dbReference type="Pfam" id="PF04116"/>
    </source>
</evidence>
<keyword evidence="3" id="KW-1133">Transmembrane helix</keyword>
<dbReference type="InterPro" id="IPR050307">
    <property type="entry name" value="Sterol_Desaturase_Related"/>
</dbReference>
<accession>A0ABT9H553</accession>
<evidence type="ECO:0000256" key="2">
    <source>
        <dbReference type="ARBA" id="ARBA00022692"/>
    </source>
</evidence>
<dbReference type="EMBL" id="JAVAIL010000001">
    <property type="protein sequence ID" value="MDP4538442.1"/>
    <property type="molecule type" value="Genomic_DNA"/>
</dbReference>
<feature type="domain" description="Fatty acid hydroxylase" evidence="5">
    <location>
        <begin position="85"/>
        <end position="221"/>
    </location>
</feature>
<dbReference type="InterPro" id="IPR006694">
    <property type="entry name" value="Fatty_acid_hydroxylase"/>
</dbReference>
<keyword evidence="7" id="KW-1185">Reference proteome</keyword>
<evidence type="ECO:0000256" key="3">
    <source>
        <dbReference type="ARBA" id="ARBA00022989"/>
    </source>
</evidence>
<comment type="caution">
    <text evidence="6">The sequence shown here is derived from an EMBL/GenBank/DDBJ whole genome shotgun (WGS) entry which is preliminary data.</text>
</comment>
<evidence type="ECO:0000313" key="6">
    <source>
        <dbReference type="EMBL" id="MDP4538442.1"/>
    </source>
</evidence>
<protein>
    <submittedName>
        <fullName evidence="6">Sterol desaturase family protein</fullName>
    </submittedName>
</protein>
<evidence type="ECO:0000313" key="7">
    <source>
        <dbReference type="Proteomes" id="UP001235664"/>
    </source>
</evidence>
<organism evidence="6 7">
    <name type="scientific">Qipengyuania benthica</name>
    <dbReference type="NCBI Taxonomy" id="3067651"/>
    <lineage>
        <taxon>Bacteria</taxon>
        <taxon>Pseudomonadati</taxon>
        <taxon>Pseudomonadota</taxon>
        <taxon>Alphaproteobacteria</taxon>
        <taxon>Sphingomonadales</taxon>
        <taxon>Erythrobacteraceae</taxon>
        <taxon>Qipengyuania</taxon>
    </lineage>
</organism>